<evidence type="ECO:0000313" key="2">
    <source>
        <dbReference type="Proteomes" id="UP000464954"/>
    </source>
</evidence>
<dbReference type="KEGG" id="taer:GT409_00300"/>
<protein>
    <submittedName>
        <fullName evidence="1">Uncharacterized protein</fullName>
    </submittedName>
</protein>
<organism evidence="1 2">
    <name type="scientific">Tichowtungia aerotolerans</name>
    <dbReference type="NCBI Taxonomy" id="2697043"/>
    <lineage>
        <taxon>Bacteria</taxon>
        <taxon>Pseudomonadati</taxon>
        <taxon>Kiritimatiellota</taxon>
        <taxon>Tichowtungiia</taxon>
        <taxon>Tichowtungiales</taxon>
        <taxon>Tichowtungiaceae</taxon>
        <taxon>Tichowtungia</taxon>
    </lineage>
</organism>
<dbReference type="AlphaFoldDB" id="A0A6P1M072"/>
<gene>
    <name evidence="1" type="ORF">GT409_00300</name>
</gene>
<keyword evidence="2" id="KW-1185">Reference proteome</keyword>
<proteinExistence type="predicted"/>
<dbReference type="EMBL" id="CP047593">
    <property type="protein sequence ID" value="QHI67950.1"/>
    <property type="molecule type" value="Genomic_DNA"/>
</dbReference>
<accession>A0A6P1M072</accession>
<dbReference type="Proteomes" id="UP000464954">
    <property type="component" value="Chromosome"/>
</dbReference>
<sequence length="92" mass="10290">MSLTDAPRARFKFGFGSAAANDFLSQSREIHQITLHSLRHGALSEQPNGRENMTQINLVQYFLNRVKITRADLYLITGLPDPVQVGTFGQNT</sequence>
<evidence type="ECO:0000313" key="1">
    <source>
        <dbReference type="EMBL" id="QHI67950.1"/>
    </source>
</evidence>
<dbReference type="RefSeq" id="WP_160625984.1">
    <property type="nucleotide sequence ID" value="NZ_CP047593.1"/>
</dbReference>
<name>A0A6P1M072_9BACT</name>
<reference evidence="1 2" key="1">
    <citation type="submission" date="2020-01" db="EMBL/GenBank/DDBJ databases">
        <title>Ponticoccus aerotolerans gen. nov., sp. nov., an anaerobic bacterium and proposal of Ponticoccusceae fam. nov., Ponticoccusles ord. nov. and Ponticoccuse classis nov. in the phylum Kiritimatiellaeota.</title>
        <authorList>
            <person name="Zhou L.Y."/>
            <person name="Du Z.J."/>
        </authorList>
    </citation>
    <scope>NUCLEOTIDE SEQUENCE [LARGE SCALE GENOMIC DNA]</scope>
    <source>
        <strain evidence="1 2">S-5007</strain>
    </source>
</reference>